<proteinExistence type="predicted"/>
<keyword evidence="4" id="KW-1185">Reference proteome</keyword>
<evidence type="ECO:0000313" key="3">
    <source>
        <dbReference type="EMBL" id="KAF8731909.1"/>
    </source>
</evidence>
<dbReference type="Pfam" id="PF14368">
    <property type="entry name" value="LTP_2"/>
    <property type="match status" value="1"/>
</dbReference>
<dbReference type="EMBL" id="JACEFO010001605">
    <property type="protein sequence ID" value="KAF8731909.1"/>
    <property type="molecule type" value="Genomic_DNA"/>
</dbReference>
<protein>
    <recommendedName>
        <fullName evidence="2">Bifunctional inhibitor/plant lipid transfer protein/seed storage helical domain-containing protein</fullName>
    </recommendedName>
</protein>
<accession>A0A835KLC9</accession>
<evidence type="ECO:0000259" key="2">
    <source>
        <dbReference type="Pfam" id="PF14368"/>
    </source>
</evidence>
<keyword evidence="1" id="KW-0732">Signal</keyword>
<organism evidence="3 4">
    <name type="scientific">Digitaria exilis</name>
    <dbReference type="NCBI Taxonomy" id="1010633"/>
    <lineage>
        <taxon>Eukaryota</taxon>
        <taxon>Viridiplantae</taxon>
        <taxon>Streptophyta</taxon>
        <taxon>Embryophyta</taxon>
        <taxon>Tracheophyta</taxon>
        <taxon>Spermatophyta</taxon>
        <taxon>Magnoliopsida</taxon>
        <taxon>Liliopsida</taxon>
        <taxon>Poales</taxon>
        <taxon>Poaceae</taxon>
        <taxon>PACMAD clade</taxon>
        <taxon>Panicoideae</taxon>
        <taxon>Panicodae</taxon>
        <taxon>Paniceae</taxon>
        <taxon>Anthephorinae</taxon>
        <taxon>Digitaria</taxon>
    </lineage>
</organism>
<evidence type="ECO:0000256" key="1">
    <source>
        <dbReference type="SAM" id="SignalP"/>
    </source>
</evidence>
<dbReference type="AlphaFoldDB" id="A0A835KLC9"/>
<feature type="signal peptide" evidence="1">
    <location>
        <begin position="1"/>
        <end position="26"/>
    </location>
</feature>
<dbReference type="InterPro" id="IPR016140">
    <property type="entry name" value="Bifunc_inhib/LTP/seed_store"/>
</dbReference>
<sequence>MNTKTTTQLLVFAVCFALFVIPHAWGEHDCYKDKVLFKSKCDLSIRRGGGYIEPFNDCCNVVKRIDMTCVCRVITKMEEETIDVHYVYFVSQYCHKPVHYYRYNHHRRLQTGITAGLGSVVPHPVVMVKLAVMQILKPVVIVGNKK</sequence>
<dbReference type="SUPFAM" id="SSF47699">
    <property type="entry name" value="Bifunctional inhibitor/lipid-transfer protein/seed storage 2S albumin"/>
    <property type="match status" value="1"/>
</dbReference>
<dbReference type="Gene3D" id="1.10.110.10">
    <property type="entry name" value="Plant lipid-transfer and hydrophobic proteins"/>
    <property type="match status" value="1"/>
</dbReference>
<dbReference type="OrthoDB" id="669774at2759"/>
<gene>
    <name evidence="3" type="ORF">HU200_015855</name>
</gene>
<reference evidence="3" key="1">
    <citation type="submission" date="2020-07" db="EMBL/GenBank/DDBJ databases">
        <title>Genome sequence and genetic diversity analysis of an under-domesticated orphan crop, white fonio (Digitaria exilis).</title>
        <authorList>
            <person name="Bennetzen J.L."/>
            <person name="Chen S."/>
            <person name="Ma X."/>
            <person name="Wang X."/>
            <person name="Yssel A.E.J."/>
            <person name="Chaluvadi S.R."/>
            <person name="Johnson M."/>
            <person name="Gangashetty P."/>
            <person name="Hamidou F."/>
            <person name="Sanogo M.D."/>
            <person name="Zwaenepoel A."/>
            <person name="Wallace J."/>
            <person name="Van De Peer Y."/>
            <person name="Van Deynze A."/>
        </authorList>
    </citation>
    <scope>NUCLEOTIDE SEQUENCE</scope>
    <source>
        <tissue evidence="3">Leaves</tissue>
    </source>
</reference>
<dbReference type="PANTHER" id="PTHR33286:SF24">
    <property type="entry name" value="BIFUNCTIONAL INHIBITOR_PLANT LIPID TRANSFER PROTEIN_SEED STORAGE HELICAL DOMAIN-CONTAINING PROTEIN"/>
    <property type="match status" value="1"/>
</dbReference>
<feature type="domain" description="Bifunctional inhibitor/plant lipid transfer protein/seed storage helical" evidence="2">
    <location>
        <begin position="27"/>
        <end position="98"/>
    </location>
</feature>
<dbReference type="InterPro" id="IPR036312">
    <property type="entry name" value="Bifun_inhib/LTP/seed_sf"/>
</dbReference>
<evidence type="ECO:0000313" key="4">
    <source>
        <dbReference type="Proteomes" id="UP000636709"/>
    </source>
</evidence>
<name>A0A835KLC9_9POAL</name>
<dbReference type="Proteomes" id="UP000636709">
    <property type="component" value="Unassembled WGS sequence"/>
</dbReference>
<dbReference type="PANTHER" id="PTHR33286">
    <property type="entry name" value="BIFUNCTIONAL INHIBITOR/LIPID-TRANSFER PROTEIN/SEED STORAGE 2S ALBUMIN SUPERFAMILY PROTEIN"/>
    <property type="match status" value="1"/>
</dbReference>
<feature type="chain" id="PRO_5032564909" description="Bifunctional inhibitor/plant lipid transfer protein/seed storage helical domain-containing protein" evidence="1">
    <location>
        <begin position="27"/>
        <end position="146"/>
    </location>
</feature>
<comment type="caution">
    <text evidence="3">The sequence shown here is derived from an EMBL/GenBank/DDBJ whole genome shotgun (WGS) entry which is preliminary data.</text>
</comment>